<organism evidence="2 3">
    <name type="scientific">Marasmius oreades</name>
    <name type="common">fairy-ring Marasmius</name>
    <dbReference type="NCBI Taxonomy" id="181124"/>
    <lineage>
        <taxon>Eukaryota</taxon>
        <taxon>Fungi</taxon>
        <taxon>Dikarya</taxon>
        <taxon>Basidiomycota</taxon>
        <taxon>Agaricomycotina</taxon>
        <taxon>Agaricomycetes</taxon>
        <taxon>Agaricomycetidae</taxon>
        <taxon>Agaricales</taxon>
        <taxon>Marasmiineae</taxon>
        <taxon>Marasmiaceae</taxon>
        <taxon>Marasmius</taxon>
    </lineage>
</organism>
<evidence type="ECO:0000256" key="1">
    <source>
        <dbReference type="SAM" id="MobiDB-lite"/>
    </source>
</evidence>
<dbReference type="EMBL" id="CM032185">
    <property type="protein sequence ID" value="KAG7092728.1"/>
    <property type="molecule type" value="Genomic_DNA"/>
</dbReference>
<comment type="caution">
    <text evidence="2">The sequence shown here is derived from an EMBL/GenBank/DDBJ whole genome shotgun (WGS) entry which is preliminary data.</text>
</comment>
<evidence type="ECO:0000313" key="3">
    <source>
        <dbReference type="Proteomes" id="UP001049176"/>
    </source>
</evidence>
<feature type="compositionally biased region" description="Basic and acidic residues" evidence="1">
    <location>
        <begin position="52"/>
        <end position="70"/>
    </location>
</feature>
<dbReference type="AlphaFoldDB" id="A0A9P7S194"/>
<name>A0A9P7S194_9AGAR</name>
<proteinExistence type="predicted"/>
<dbReference type="GeneID" id="66078133"/>
<protein>
    <submittedName>
        <fullName evidence="2">Uncharacterized protein</fullName>
    </submittedName>
</protein>
<dbReference type="Proteomes" id="UP001049176">
    <property type="component" value="Chromosome 5"/>
</dbReference>
<reference evidence="2" key="1">
    <citation type="journal article" date="2021" name="Genome Biol. Evol.">
        <title>The assembled and annotated genome of the fairy-ring fungus Marasmius oreades.</title>
        <authorList>
            <person name="Hiltunen M."/>
            <person name="Ament-Velasquez S.L."/>
            <person name="Johannesson H."/>
        </authorList>
    </citation>
    <scope>NUCLEOTIDE SEQUENCE</scope>
    <source>
        <strain evidence="2">03SP1</strain>
    </source>
</reference>
<evidence type="ECO:0000313" key="2">
    <source>
        <dbReference type="EMBL" id="KAG7092728.1"/>
    </source>
</evidence>
<feature type="compositionally biased region" description="Basic and acidic residues" evidence="1">
    <location>
        <begin position="9"/>
        <end position="35"/>
    </location>
</feature>
<feature type="region of interest" description="Disordered" evidence="1">
    <location>
        <begin position="113"/>
        <end position="204"/>
    </location>
</feature>
<accession>A0A9P7S194</accession>
<feature type="region of interest" description="Disordered" evidence="1">
    <location>
        <begin position="1"/>
        <end position="37"/>
    </location>
</feature>
<dbReference type="KEGG" id="more:E1B28_009057"/>
<dbReference type="RefSeq" id="XP_043009198.1">
    <property type="nucleotide sequence ID" value="XM_043153913.1"/>
</dbReference>
<gene>
    <name evidence="2" type="ORF">E1B28_009057</name>
</gene>
<sequence>MPHKRAKRSVREKQRSERGHDLPPTKTKQHDEDIPKSAARVFNALKIREEFHKKRKRELEGGGIERDDGSKKKRKKKDEKGIEKVSGILPGESLQHYNKRVEDNMRPLVRSAVKTSLATMRGAAKHQRPDQIEKGEKKDRNKESQKEELTPISIDKHANKPKEFQILSTSAPRRLNDIVQAPPVMPRLKGAEKIQAKSTGGSTGSAVLSMAQKMMMEQEREKAIKRYREMKSEKRKGFEGE</sequence>
<keyword evidence="3" id="KW-1185">Reference proteome</keyword>
<feature type="compositionally biased region" description="Basic and acidic residues" evidence="1">
    <location>
        <begin position="127"/>
        <end position="163"/>
    </location>
</feature>
<feature type="region of interest" description="Disordered" evidence="1">
    <location>
        <begin position="52"/>
        <end position="87"/>
    </location>
</feature>
<dbReference type="OrthoDB" id="5876637at2759"/>